<dbReference type="AlphaFoldDB" id="A0A074ZPH6"/>
<dbReference type="GeneID" id="20318491"/>
<dbReference type="CTD" id="20318491"/>
<gene>
    <name evidence="1" type="ORF">T265_04309</name>
</gene>
<protein>
    <submittedName>
        <fullName evidence="1">Uncharacterized protein</fullName>
    </submittedName>
</protein>
<keyword evidence="2" id="KW-1185">Reference proteome</keyword>
<proteinExistence type="predicted"/>
<dbReference type="RefSeq" id="XP_009167272.1">
    <property type="nucleotide sequence ID" value="XM_009169008.1"/>
</dbReference>
<evidence type="ECO:0000313" key="1">
    <source>
        <dbReference type="EMBL" id="KER29021.1"/>
    </source>
</evidence>
<evidence type="ECO:0000313" key="2">
    <source>
        <dbReference type="Proteomes" id="UP000054324"/>
    </source>
</evidence>
<name>A0A074ZPH6_OPIVI</name>
<accession>A0A074ZPH6</accession>
<reference evidence="1 2" key="1">
    <citation type="submission" date="2013-11" db="EMBL/GenBank/DDBJ databases">
        <title>Opisthorchis viverrini - life in the bile duct.</title>
        <authorList>
            <person name="Young N.D."/>
            <person name="Nagarajan N."/>
            <person name="Lin S.J."/>
            <person name="Korhonen P.K."/>
            <person name="Jex A.R."/>
            <person name="Hall R.S."/>
            <person name="Safavi-Hemami H."/>
            <person name="Kaewkong W."/>
            <person name="Bertrand D."/>
            <person name="Gao S."/>
            <person name="Seet Q."/>
            <person name="Wongkham S."/>
            <person name="Teh B.T."/>
            <person name="Wongkham C."/>
            <person name="Intapan P.M."/>
            <person name="Maleewong W."/>
            <person name="Yang X."/>
            <person name="Hu M."/>
            <person name="Wang Z."/>
            <person name="Hofmann A."/>
            <person name="Sternberg P.W."/>
            <person name="Tan P."/>
            <person name="Wang J."/>
            <person name="Gasser R.B."/>
        </authorList>
    </citation>
    <scope>NUCLEOTIDE SEQUENCE [LARGE SCALE GENOMIC DNA]</scope>
</reference>
<organism evidence="1 2">
    <name type="scientific">Opisthorchis viverrini</name>
    <name type="common">Southeast Asian liver fluke</name>
    <dbReference type="NCBI Taxonomy" id="6198"/>
    <lineage>
        <taxon>Eukaryota</taxon>
        <taxon>Metazoa</taxon>
        <taxon>Spiralia</taxon>
        <taxon>Lophotrochozoa</taxon>
        <taxon>Platyhelminthes</taxon>
        <taxon>Trematoda</taxon>
        <taxon>Digenea</taxon>
        <taxon>Opisthorchiida</taxon>
        <taxon>Opisthorchiata</taxon>
        <taxon>Opisthorchiidae</taxon>
        <taxon>Opisthorchis</taxon>
    </lineage>
</organism>
<dbReference type="EMBL" id="KL596687">
    <property type="protein sequence ID" value="KER29021.1"/>
    <property type="molecule type" value="Genomic_DNA"/>
</dbReference>
<dbReference type="KEGG" id="ovi:T265_04309"/>
<sequence>MATSNYLLCDDEPAFRMTRIRSAQARILDPFSIKAARIQTVRVSWAEVVAGIHLPDIFTAVYSTSLVQLGKNYVISVVQDEDVLDPENSHSR</sequence>
<dbReference type="Proteomes" id="UP000054324">
    <property type="component" value="Unassembled WGS sequence"/>
</dbReference>